<organism evidence="1 2">
    <name type="scientific">Pseudobutyrivibrio ruminis</name>
    <dbReference type="NCBI Taxonomy" id="46206"/>
    <lineage>
        <taxon>Bacteria</taxon>
        <taxon>Bacillati</taxon>
        <taxon>Bacillota</taxon>
        <taxon>Clostridia</taxon>
        <taxon>Lachnospirales</taxon>
        <taxon>Lachnospiraceae</taxon>
        <taxon>Pseudobutyrivibrio</taxon>
    </lineage>
</organism>
<evidence type="ECO:0000313" key="2">
    <source>
        <dbReference type="Proteomes" id="UP000182321"/>
    </source>
</evidence>
<sequence length="226" mass="25827">MITEKINIERIDFALMFKDIEEAKTRIIYKLMNKEKNQELLETVPHVEYLDLAIVFYYLFPSDNEDQFKGFMLNNEHMLMLGLSVTDLMNAASANTQRILGLKYQGIFSTIAEITGAEDMYDAAAIEDGFIPLQVLSNRLGTYGASAILYKDVIKDIAEKMNSNLFIIPCSIHEVLIYREMKNCQIGIDDLKEMISMVNQNEVPEGDILSDSLYYYSLENNAICII</sequence>
<dbReference type="Pfam" id="PF18941">
    <property type="entry name" value="DUF5688"/>
    <property type="match status" value="1"/>
</dbReference>
<reference evidence="2" key="1">
    <citation type="submission" date="2016-10" db="EMBL/GenBank/DDBJ databases">
        <authorList>
            <person name="Varghese N."/>
        </authorList>
    </citation>
    <scope>NUCLEOTIDE SEQUENCE [LARGE SCALE GENOMIC DNA]</scope>
    <source>
        <strain evidence="2">ACV-9</strain>
    </source>
</reference>
<name>A0A1H7G3G1_9FIRM</name>
<dbReference type="AlphaFoldDB" id="A0A1H7G3G1"/>
<keyword evidence="2" id="KW-1185">Reference proteome</keyword>
<dbReference type="Proteomes" id="UP000182321">
    <property type="component" value="Unassembled WGS sequence"/>
</dbReference>
<accession>A0A1H7G3G1</accession>
<evidence type="ECO:0000313" key="1">
    <source>
        <dbReference type="EMBL" id="SEK32584.1"/>
    </source>
</evidence>
<dbReference type="RefSeq" id="WP_143063532.1">
    <property type="nucleotide sequence ID" value="NZ_FNZX01000004.1"/>
</dbReference>
<gene>
    <name evidence="1" type="ORF">SAMN02910377_00600</name>
</gene>
<dbReference type="EMBL" id="FNZX01000004">
    <property type="protein sequence ID" value="SEK32584.1"/>
    <property type="molecule type" value="Genomic_DNA"/>
</dbReference>
<proteinExistence type="predicted"/>
<dbReference type="InterPro" id="IPR043743">
    <property type="entry name" value="DUF5688"/>
</dbReference>
<protein>
    <submittedName>
        <fullName evidence="1">Uncharacterized protein</fullName>
    </submittedName>
</protein>